<dbReference type="EMBL" id="CZAI01000003">
    <property type="protein sequence ID" value="CUP07961.1"/>
    <property type="molecule type" value="Genomic_DNA"/>
</dbReference>
<accession>A0A174KAV1</accession>
<gene>
    <name evidence="1" type="ORF">ERS852494_01429</name>
</gene>
<name>A0A174KAV1_9BACE</name>
<sequence length="240" mass="28245">MIKVFTEGIRRRLRILWEKAIWPLIKMNYSISKGFYIRYPEISKHEKIDLSTVGYMDEYSEEILDYFSFKGLEMKIKSKFSYCNNDTIKVESQKNDGENWLVFIFNPEAKNLMIEFDFSINQIVHEFQLAFNYKGIKERNRFLIIENTKVLFDCIKKGSFFPILFEKSFDYIFSADIINHVKLIVDSGVYSLYVNGKCLLSITEKIKICKGDSLALILWEDSHNRPISCEISNIQLSKIA</sequence>
<proteinExistence type="predicted"/>
<dbReference type="Proteomes" id="UP000095657">
    <property type="component" value="Unassembled WGS sequence"/>
</dbReference>
<evidence type="ECO:0000313" key="2">
    <source>
        <dbReference type="Proteomes" id="UP000095657"/>
    </source>
</evidence>
<evidence type="ECO:0000313" key="1">
    <source>
        <dbReference type="EMBL" id="CUP07961.1"/>
    </source>
</evidence>
<dbReference type="KEGG" id="bcac:CGC64_12000"/>
<reference evidence="1 2" key="1">
    <citation type="submission" date="2015-09" db="EMBL/GenBank/DDBJ databases">
        <authorList>
            <consortium name="Pathogen Informatics"/>
        </authorList>
    </citation>
    <scope>NUCLEOTIDE SEQUENCE [LARGE SCALE GENOMIC DNA]</scope>
    <source>
        <strain evidence="1 2">2789STDY5834880</strain>
    </source>
</reference>
<protein>
    <submittedName>
        <fullName evidence="1">Uncharacterized protein</fullName>
    </submittedName>
</protein>
<dbReference type="AlphaFoldDB" id="A0A174KAV1"/>
<organism evidence="1 2">
    <name type="scientific">Bacteroides caccae</name>
    <dbReference type="NCBI Taxonomy" id="47678"/>
    <lineage>
        <taxon>Bacteria</taxon>
        <taxon>Pseudomonadati</taxon>
        <taxon>Bacteroidota</taxon>
        <taxon>Bacteroidia</taxon>
        <taxon>Bacteroidales</taxon>
        <taxon>Bacteroidaceae</taxon>
        <taxon>Bacteroides</taxon>
    </lineage>
</organism>
<dbReference type="STRING" id="47678.ERS852494_01429"/>